<proteinExistence type="predicted"/>
<reference evidence="2" key="1">
    <citation type="submission" date="2016-11" db="EMBL/GenBank/DDBJ databases">
        <title>Complete genome sequence of Virgibacillus dokdonensis 21D, a halophilic bacterium isolated from the deep hypersaline anoxic basin Discovery in the Mediterranean Sea.</title>
        <authorList>
            <person name="Zeaiter Z."/>
            <person name="Booth J.M."/>
            <person name="Prosdocimi E.M."/>
            <person name="Mapelli F."/>
            <person name="Fusi M."/>
            <person name="Daffonchio D."/>
            <person name="Borin S."/>
            <person name="Crotti E."/>
        </authorList>
    </citation>
    <scope>NUCLEOTIDE SEQUENCE</scope>
    <source>
        <strain evidence="2">21D</strain>
    </source>
</reference>
<dbReference type="AlphaFoldDB" id="A0A2K9J5Z4"/>
<evidence type="ECO:0000313" key="2">
    <source>
        <dbReference type="EMBL" id="AUJ24530.1"/>
    </source>
</evidence>
<evidence type="ECO:0000313" key="4">
    <source>
        <dbReference type="Proteomes" id="UP000234237"/>
    </source>
</evidence>
<keyword evidence="1" id="KW-0472">Membrane</keyword>
<reference evidence="4" key="2">
    <citation type="submission" date="2016-11" db="EMBL/GenBank/DDBJ databases">
        <title>Complete genome sequence of Virgibacillus pantothenticus 21D, a halophilic bacterium isolated from the deep hypersaline anoxic basin Discovery in the Mediterranean Sea.</title>
        <authorList>
            <person name="Zeaiter Z."/>
            <person name="Booth J.M."/>
            <person name="Prosdocimi E.M."/>
            <person name="Mapelli F."/>
            <person name="Fusi M."/>
            <person name="Daffonchio D."/>
            <person name="Borin S."/>
            <person name="Crotti E."/>
        </authorList>
    </citation>
    <scope>NUCLEOTIDE SEQUENCE [LARGE SCALE GENOMIC DNA]</scope>
    <source>
        <strain evidence="4">21D</strain>
    </source>
</reference>
<evidence type="ECO:0000313" key="3">
    <source>
        <dbReference type="EMBL" id="MEF2291251.1"/>
    </source>
</evidence>
<organism evidence="2 4">
    <name type="scientific">Virgibacillus dokdonensis</name>
    <dbReference type="NCBI Taxonomy" id="302167"/>
    <lineage>
        <taxon>Bacteria</taxon>
        <taxon>Bacillati</taxon>
        <taxon>Bacillota</taxon>
        <taxon>Bacilli</taxon>
        <taxon>Bacillales</taxon>
        <taxon>Bacillaceae</taxon>
        <taxon>Virgibacillus</taxon>
    </lineage>
</organism>
<dbReference type="EMBL" id="CP018622">
    <property type="protein sequence ID" value="AUJ24530.1"/>
    <property type="molecule type" value="Genomic_DNA"/>
</dbReference>
<dbReference type="EMBL" id="JAZHPM010000005">
    <property type="protein sequence ID" value="MEF2291251.1"/>
    <property type="molecule type" value="Genomic_DNA"/>
</dbReference>
<evidence type="ECO:0000313" key="5">
    <source>
        <dbReference type="Proteomes" id="UP001356080"/>
    </source>
</evidence>
<dbReference type="Proteomes" id="UP000234237">
    <property type="component" value="Chromosome"/>
</dbReference>
<reference evidence="3 5" key="3">
    <citation type="submission" date="2024-01" db="EMBL/GenBank/DDBJ databases">
        <title>Survival strategy associated with biotechnological potential of Virgibacillus dokdonensis T4.6 isolated from salt-fermented shrimp paste.</title>
        <authorList>
            <person name="Doan T.V."/>
            <person name="Quach N.T."/>
            <person name="Phi Q.-T."/>
        </authorList>
    </citation>
    <scope>NUCLEOTIDE SEQUENCE [LARGE SCALE GENOMIC DNA]</scope>
    <source>
        <strain evidence="3 5">T4.6</strain>
    </source>
</reference>
<protein>
    <submittedName>
        <fullName evidence="2">Uncharacterized protein</fullName>
    </submittedName>
</protein>
<feature type="transmembrane region" description="Helical" evidence="1">
    <location>
        <begin position="7"/>
        <end position="26"/>
    </location>
</feature>
<accession>A0A2K9J5Z4</accession>
<keyword evidence="1" id="KW-1133">Transmembrane helix</keyword>
<sequence>MKKITKTQVVTILLIIGWMIWEYYVWQWSKTEVGAVIRVDLIYIVPIILIMVIISILQLLKARK</sequence>
<gene>
    <name evidence="2" type="ORF">A21D_01447</name>
    <name evidence="3" type="ORF">V2W34_04385</name>
</gene>
<dbReference type="KEGG" id="vpn:A21D_01447"/>
<dbReference type="Proteomes" id="UP001356080">
    <property type="component" value="Unassembled WGS sequence"/>
</dbReference>
<keyword evidence="1" id="KW-0812">Transmembrane</keyword>
<keyword evidence="5" id="KW-1185">Reference proteome</keyword>
<name>A0A2K9J5Z4_9BACI</name>
<evidence type="ECO:0000256" key="1">
    <source>
        <dbReference type="SAM" id="Phobius"/>
    </source>
</evidence>
<feature type="transmembrane region" description="Helical" evidence="1">
    <location>
        <begin position="41"/>
        <end position="60"/>
    </location>
</feature>
<dbReference type="RefSeq" id="WP_077702107.1">
    <property type="nucleotide sequence ID" value="NZ_CP018622.1"/>
</dbReference>